<dbReference type="Proteomes" id="UP001562357">
    <property type="component" value="Unassembled WGS sequence"/>
</dbReference>
<dbReference type="PANTHER" id="PTHR46803">
    <property type="entry name" value="E3 UBIQUITIN-PROTEIN LIGASE CHIP"/>
    <property type="match status" value="1"/>
</dbReference>
<dbReference type="PROSITE" id="PS51698">
    <property type="entry name" value="U_BOX"/>
    <property type="match status" value="1"/>
</dbReference>
<evidence type="ECO:0000313" key="8">
    <source>
        <dbReference type="Proteomes" id="UP001562357"/>
    </source>
</evidence>
<keyword evidence="5" id="KW-0697">Rotamase</keyword>
<evidence type="ECO:0000259" key="6">
    <source>
        <dbReference type="PROSITE" id="PS51698"/>
    </source>
</evidence>
<dbReference type="SMART" id="SM00028">
    <property type="entry name" value="TPR"/>
    <property type="match status" value="2"/>
</dbReference>
<comment type="caution">
    <text evidence="7">The sequence shown here is derived from an EMBL/GenBank/DDBJ whole genome shotgun (WGS) entry which is preliminary data.</text>
</comment>
<keyword evidence="2" id="KW-0808">Transferase</keyword>
<dbReference type="InterPro" id="IPR003613">
    <property type="entry name" value="Ubox_domain"/>
</dbReference>
<gene>
    <name evidence="7" type="primary">g1859</name>
    <name evidence="7" type="ORF">EsDP_00001859</name>
</gene>
<dbReference type="PANTHER" id="PTHR46803:SF2">
    <property type="entry name" value="E3 UBIQUITIN-PROTEIN LIGASE CHIP"/>
    <property type="match status" value="1"/>
</dbReference>
<keyword evidence="8" id="KW-1185">Reference proteome</keyword>
<feature type="domain" description="U-box" evidence="6">
    <location>
        <begin position="195"/>
        <end position="268"/>
    </location>
</feature>
<dbReference type="InterPro" id="IPR019734">
    <property type="entry name" value="TPR_rpt"/>
</dbReference>
<sequence>MSRSLEFKQEGNRHFQNGDYVGAEGLYSKAIIADPQNPALYTNRAMARLKLGHWDSVMTDCQACLALAPSSMKANYYLSQALLSLGDHDASLARALQAHQLCAATNDKSLAAVTAMVLKCKKERWDHREKMRLREEHDLEVQTVDMLRRESDEMLAAAEGDPSAQDAIREESERKVSRMRAVFERARESALRRREVPEWFIDDIGFGVMVDPVITKTGKSYERATIMEHLRRHPSDPLTREPLQPSDLRPNLALRQACEEFLEENGWAVDW</sequence>
<dbReference type="EMBL" id="BAAFGZ010000044">
    <property type="protein sequence ID" value="GAB0133452.1"/>
    <property type="molecule type" value="Genomic_DNA"/>
</dbReference>
<reference evidence="8" key="1">
    <citation type="submission" date="2024-06" db="EMBL/GenBank/DDBJ databases">
        <title>Draft Genome Sequences of Epichloe bromicola Strains Isolated from Elymus ciliaris.</title>
        <authorList>
            <consortium name="Epichloe bromicola genome sequencing consortium"/>
            <person name="Miura A."/>
            <person name="Imano S."/>
            <person name="Ashida A."/>
            <person name="Sato I."/>
            <person name="Chiba S."/>
            <person name="Tanaka A."/>
            <person name="Camagna M."/>
            <person name="Takemoto D."/>
        </authorList>
    </citation>
    <scope>NUCLEOTIDE SEQUENCE [LARGE SCALE GENOMIC DNA]</scope>
    <source>
        <strain evidence="8">DP</strain>
    </source>
</reference>
<protein>
    <recommendedName>
        <fullName evidence="6">U-box domain-containing protein</fullName>
    </recommendedName>
</protein>
<dbReference type="InterPro" id="IPR013083">
    <property type="entry name" value="Znf_RING/FYVE/PHD"/>
</dbReference>
<dbReference type="Gene3D" id="1.25.40.10">
    <property type="entry name" value="Tetratricopeptide repeat domain"/>
    <property type="match status" value="1"/>
</dbReference>
<evidence type="ECO:0000256" key="3">
    <source>
        <dbReference type="ARBA" id="ARBA00022737"/>
    </source>
</evidence>
<dbReference type="Gene3D" id="3.30.40.10">
    <property type="entry name" value="Zinc/RING finger domain, C3HC4 (zinc finger)"/>
    <property type="match status" value="1"/>
</dbReference>
<dbReference type="SUPFAM" id="SSF57850">
    <property type="entry name" value="RING/U-box"/>
    <property type="match status" value="1"/>
</dbReference>
<keyword evidence="3" id="KW-0677">Repeat</keyword>
<evidence type="ECO:0000256" key="1">
    <source>
        <dbReference type="ARBA" id="ARBA00000900"/>
    </source>
</evidence>
<dbReference type="SMART" id="SM00504">
    <property type="entry name" value="Ubox"/>
    <property type="match status" value="1"/>
</dbReference>
<comment type="catalytic activity">
    <reaction evidence="1">
        <text>S-ubiquitinyl-[E2 ubiquitin-conjugating enzyme]-L-cysteine + [acceptor protein]-L-lysine = [E2 ubiquitin-conjugating enzyme]-L-cysteine + N(6)-ubiquitinyl-[acceptor protein]-L-lysine.</text>
        <dbReference type="EC" id="2.3.2.27"/>
    </reaction>
</comment>
<organism evidence="7 8">
    <name type="scientific">Epichloe bromicola</name>
    <dbReference type="NCBI Taxonomy" id="79588"/>
    <lineage>
        <taxon>Eukaryota</taxon>
        <taxon>Fungi</taxon>
        <taxon>Dikarya</taxon>
        <taxon>Ascomycota</taxon>
        <taxon>Pezizomycotina</taxon>
        <taxon>Sordariomycetes</taxon>
        <taxon>Hypocreomycetidae</taxon>
        <taxon>Hypocreales</taxon>
        <taxon>Clavicipitaceae</taxon>
        <taxon>Epichloe</taxon>
    </lineage>
</organism>
<evidence type="ECO:0000256" key="4">
    <source>
        <dbReference type="ARBA" id="ARBA00022786"/>
    </source>
</evidence>
<dbReference type="SUPFAM" id="SSF48452">
    <property type="entry name" value="TPR-like"/>
    <property type="match status" value="1"/>
</dbReference>
<dbReference type="Pfam" id="PF04564">
    <property type="entry name" value="U-box"/>
    <property type="match status" value="1"/>
</dbReference>
<name>A0ABQ0CJ43_9HYPO</name>
<evidence type="ECO:0000313" key="7">
    <source>
        <dbReference type="EMBL" id="GAB0133452.1"/>
    </source>
</evidence>
<dbReference type="InterPro" id="IPR011990">
    <property type="entry name" value="TPR-like_helical_dom_sf"/>
</dbReference>
<proteinExistence type="predicted"/>
<evidence type="ECO:0000256" key="5">
    <source>
        <dbReference type="ARBA" id="ARBA00023110"/>
    </source>
</evidence>
<evidence type="ECO:0000256" key="2">
    <source>
        <dbReference type="ARBA" id="ARBA00022679"/>
    </source>
</evidence>
<keyword evidence="5" id="KW-0413">Isomerase</keyword>
<keyword evidence="4" id="KW-0833">Ubl conjugation pathway</keyword>
<accession>A0ABQ0CJ43</accession>